<proteinExistence type="predicted"/>
<evidence type="ECO:0000313" key="2">
    <source>
        <dbReference type="EMBL" id="KAK5973411.1"/>
    </source>
</evidence>
<name>A0AAN8IH43_TRICO</name>
<keyword evidence="3" id="KW-1185">Reference proteome</keyword>
<dbReference type="InterPro" id="IPR029063">
    <property type="entry name" value="SAM-dependent_MTases_sf"/>
</dbReference>
<keyword evidence="1" id="KW-0472">Membrane</keyword>
<keyword evidence="1" id="KW-0812">Transmembrane</keyword>
<accession>A0AAN8IH43</accession>
<dbReference type="AlphaFoldDB" id="A0AAN8IH43"/>
<feature type="transmembrane region" description="Helical" evidence="1">
    <location>
        <begin position="58"/>
        <end position="78"/>
    </location>
</feature>
<evidence type="ECO:0000313" key="3">
    <source>
        <dbReference type="Proteomes" id="UP001331761"/>
    </source>
</evidence>
<reference evidence="2 3" key="1">
    <citation type="submission" date="2019-10" db="EMBL/GenBank/DDBJ databases">
        <title>Assembly and Annotation for the nematode Trichostrongylus colubriformis.</title>
        <authorList>
            <person name="Martin J."/>
        </authorList>
    </citation>
    <scope>NUCLEOTIDE SEQUENCE [LARGE SCALE GENOMIC DNA]</scope>
    <source>
        <strain evidence="2">G859</strain>
        <tissue evidence="2">Whole worm</tissue>
    </source>
</reference>
<comment type="caution">
    <text evidence="2">The sequence shown here is derived from an EMBL/GenBank/DDBJ whole genome shotgun (WGS) entry which is preliminary data.</text>
</comment>
<dbReference type="InterPro" id="IPR019410">
    <property type="entry name" value="Methyltransf_16"/>
</dbReference>
<organism evidence="2 3">
    <name type="scientific">Trichostrongylus colubriformis</name>
    <name type="common">Black scour worm</name>
    <dbReference type="NCBI Taxonomy" id="6319"/>
    <lineage>
        <taxon>Eukaryota</taxon>
        <taxon>Metazoa</taxon>
        <taxon>Ecdysozoa</taxon>
        <taxon>Nematoda</taxon>
        <taxon>Chromadorea</taxon>
        <taxon>Rhabditida</taxon>
        <taxon>Rhabditina</taxon>
        <taxon>Rhabditomorpha</taxon>
        <taxon>Strongyloidea</taxon>
        <taxon>Trichostrongylidae</taxon>
        <taxon>Trichostrongylus</taxon>
    </lineage>
</organism>
<dbReference type="Pfam" id="PF10294">
    <property type="entry name" value="Methyltransf_16"/>
    <property type="match status" value="1"/>
</dbReference>
<sequence length="85" mass="10065">MMQNDENVFIRPIDIDHERTLKIFQELESDVGGVVWDSALVAVHYFIKNPEKYRKKRVAFSIYFPYLFSHLKFTSVIFSTAHPKN</sequence>
<dbReference type="Proteomes" id="UP001331761">
    <property type="component" value="Unassembled WGS sequence"/>
</dbReference>
<dbReference type="EMBL" id="WIXE01015529">
    <property type="protein sequence ID" value="KAK5973411.1"/>
    <property type="molecule type" value="Genomic_DNA"/>
</dbReference>
<evidence type="ECO:0000256" key="1">
    <source>
        <dbReference type="SAM" id="Phobius"/>
    </source>
</evidence>
<gene>
    <name evidence="2" type="ORF">GCK32_012926</name>
</gene>
<protein>
    <submittedName>
        <fullName evidence="2">Uncharacterized protein</fullName>
    </submittedName>
</protein>
<keyword evidence="1" id="KW-1133">Transmembrane helix</keyword>
<dbReference type="Gene3D" id="3.40.50.150">
    <property type="entry name" value="Vaccinia Virus protein VP39"/>
    <property type="match status" value="1"/>
</dbReference>